<reference evidence="2 3" key="1">
    <citation type="submission" date="2016-08" db="EMBL/GenBank/DDBJ databases">
        <authorList>
            <person name="Seilhamer J.J."/>
        </authorList>
    </citation>
    <scope>NUCLEOTIDE SEQUENCE [LARGE SCALE GENOMIC DNA]</scope>
    <source>
        <strain evidence="2 3">ANC 4874</strain>
    </source>
</reference>
<feature type="signal peptide" evidence="1">
    <location>
        <begin position="1"/>
        <end position="22"/>
    </location>
</feature>
<feature type="chain" id="PRO_5008692664" evidence="1">
    <location>
        <begin position="23"/>
        <end position="396"/>
    </location>
</feature>
<dbReference type="PROSITE" id="PS51257">
    <property type="entry name" value="PROKAR_LIPOPROTEIN"/>
    <property type="match status" value="1"/>
</dbReference>
<dbReference type="InterPro" id="IPR005152">
    <property type="entry name" value="Lipase_secreted"/>
</dbReference>
<proteinExistence type="predicted"/>
<sequence>MKQKFNKTALTILCSSMLFLTACGSGDGDSIFSSDKKTFNVDADVKSLVNVHDVFTYTMPSVNNRDIQATTLVFTPKGTPPVGGWPVVVWAHGTTGAADQCAPSRNALDGLEKGLILALIQKGYAVVAPDYEGLGNNNVAHPYLNLTSAAQSILFAVLEVNKKYDNLSKDWSVIGWSQGGHAALAAAEFNKALVGYNFKGTVAIAPASYLAETLDLGMAVANKTATDGDVPKAISIGATLYTYAAIVSSGIKAEKTSFNYNQAFLDTKVPIAQQAETLCSPELGQVFGNDIQTTVTDSGRYSDYKALQANFKTDPDIAKYLNNSIPAQTKLDQPVYIYQGKADTTVPYPITEKLVGKMLSVNTDVELILKEDQTHSEVVSKNIPELARTVDMLMKE</sequence>
<dbReference type="PANTHER" id="PTHR34853:SF1">
    <property type="entry name" value="LIPASE 5"/>
    <property type="match status" value="1"/>
</dbReference>
<keyword evidence="1" id="KW-0732">Signal</keyword>
<dbReference type="PIRSF" id="PIRSF029171">
    <property type="entry name" value="Esterase_LipA"/>
    <property type="match status" value="1"/>
</dbReference>
<dbReference type="PANTHER" id="PTHR34853">
    <property type="match status" value="1"/>
</dbReference>
<dbReference type="SUPFAM" id="SSF53474">
    <property type="entry name" value="alpha/beta-Hydrolases"/>
    <property type="match status" value="1"/>
</dbReference>
<dbReference type="Gene3D" id="3.40.50.1820">
    <property type="entry name" value="alpha/beta hydrolase"/>
    <property type="match status" value="2"/>
</dbReference>
<evidence type="ECO:0000313" key="2">
    <source>
        <dbReference type="EMBL" id="SCC71043.1"/>
    </source>
</evidence>
<accession>A0A1C4GT48</accession>
<name>A0A1C4GT48_9GAMM</name>
<dbReference type="GO" id="GO:0016042">
    <property type="term" value="P:lipid catabolic process"/>
    <property type="evidence" value="ECO:0007669"/>
    <property type="project" value="InterPro"/>
</dbReference>
<protein>
    <submittedName>
        <fullName evidence="2">Secretory lipase</fullName>
    </submittedName>
</protein>
<dbReference type="Pfam" id="PF03583">
    <property type="entry name" value="LIP"/>
    <property type="match status" value="1"/>
</dbReference>
<dbReference type="AlphaFoldDB" id="A0A1C4GT48"/>
<dbReference type="InterPro" id="IPR029058">
    <property type="entry name" value="AB_hydrolase_fold"/>
</dbReference>
<dbReference type="OrthoDB" id="9955at2"/>
<dbReference type="RefSeq" id="WP_092717820.1">
    <property type="nucleotide sequence ID" value="NZ_FMBK01000002.1"/>
</dbReference>
<dbReference type="EMBL" id="FMBK01000002">
    <property type="protein sequence ID" value="SCC71043.1"/>
    <property type="molecule type" value="Genomic_DNA"/>
</dbReference>
<organism evidence="2 3">
    <name type="scientific">Acinetobacter albensis</name>
    <dbReference type="NCBI Taxonomy" id="1673609"/>
    <lineage>
        <taxon>Bacteria</taxon>
        <taxon>Pseudomonadati</taxon>
        <taxon>Pseudomonadota</taxon>
        <taxon>Gammaproteobacteria</taxon>
        <taxon>Moraxellales</taxon>
        <taxon>Moraxellaceae</taxon>
        <taxon>Acinetobacter</taxon>
    </lineage>
</organism>
<evidence type="ECO:0000313" key="3">
    <source>
        <dbReference type="Proteomes" id="UP000243661"/>
    </source>
</evidence>
<dbReference type="GO" id="GO:0004806">
    <property type="term" value="F:triacylglycerol lipase activity"/>
    <property type="evidence" value="ECO:0007669"/>
    <property type="project" value="InterPro"/>
</dbReference>
<dbReference type="Proteomes" id="UP000243661">
    <property type="component" value="Unassembled WGS sequence"/>
</dbReference>
<evidence type="ECO:0000256" key="1">
    <source>
        <dbReference type="SAM" id="SignalP"/>
    </source>
</evidence>
<gene>
    <name evidence="2" type="ORF">GA0116959_102137</name>
</gene>